<feature type="chain" id="PRO_5045577785" evidence="1">
    <location>
        <begin position="28"/>
        <end position="452"/>
    </location>
</feature>
<evidence type="ECO:0000256" key="1">
    <source>
        <dbReference type="SAM" id="SignalP"/>
    </source>
</evidence>
<dbReference type="PROSITE" id="PS51318">
    <property type="entry name" value="TAT"/>
    <property type="match status" value="1"/>
</dbReference>
<keyword evidence="2" id="KW-0378">Hydrolase</keyword>
<dbReference type="Proteomes" id="UP001620514">
    <property type="component" value="Unassembled WGS sequence"/>
</dbReference>
<evidence type="ECO:0000313" key="2">
    <source>
        <dbReference type="EMBL" id="MFK4447616.1"/>
    </source>
</evidence>
<dbReference type="EC" id="3.5.1.23" evidence="2"/>
<dbReference type="EMBL" id="JBIYDN010000036">
    <property type="protein sequence ID" value="MFK4447616.1"/>
    <property type="molecule type" value="Genomic_DNA"/>
</dbReference>
<keyword evidence="3" id="KW-1185">Reference proteome</keyword>
<accession>A0ABW8MXW8</accession>
<reference evidence="2 3" key="1">
    <citation type="submission" date="2024-11" db="EMBL/GenBank/DDBJ databases">
        <title>Using genomics to understand microbial adaptation to soil warming.</title>
        <authorList>
            <person name="Deangelis K.M. PhD."/>
        </authorList>
    </citation>
    <scope>NUCLEOTIDE SEQUENCE [LARGE SCALE GENOMIC DNA]</scope>
    <source>
        <strain evidence="2 3">GAS97</strain>
    </source>
</reference>
<name>A0ABW8MXW8_9BURK</name>
<gene>
    <name evidence="2" type="ORF">ABH943_007653</name>
</gene>
<keyword evidence="1" id="KW-0732">Signal</keyword>
<sequence length="452" mass="46964">MQSRRNFLLAGLGLSAATLTLPGIACAALAKDVPTFRAGAGRADVSFPPSLFPLDGFTGVHDPLAVRVLLLDDGRARVGMVVIDLTSISDGMITSTKAILSGTAGVLPANAIVCAGHSFATPHVFVGGHVPADTDLSRNDAMRQAFEAAIRTAAAQAASSLEPARLGFGEGTSRVSVNRDIPTPYGWWLGANDAGFVDPFLGVMRVDDRNGKPLAVLMNVAVQPSVMDGSQLAAGGKSISADLAGAAARRVESHYPGAVAFFILGAAGDQSPYLQANRHVIGDGGVVGRVGLHEAGFTLLELLGERLAADVVAVAGSIETRSAPTLQVVREHVQLQGVDFSPRNAPVGPVTAFKYRPGAKIEEPVVLVQMGSIAFVGVRPELAATIGSRIRAGSPYPHTIVGTMVDGGAKYLPDAQSYDRFTYEARNSPYAPGTAEELANAVVGKLTQMHGR</sequence>
<evidence type="ECO:0000313" key="3">
    <source>
        <dbReference type="Proteomes" id="UP001620514"/>
    </source>
</evidence>
<dbReference type="RefSeq" id="WP_404613365.1">
    <property type="nucleotide sequence ID" value="NZ_JBIYDN010000036.1"/>
</dbReference>
<comment type="caution">
    <text evidence="2">The sequence shown here is derived from an EMBL/GenBank/DDBJ whole genome shotgun (WGS) entry which is preliminary data.</text>
</comment>
<dbReference type="GO" id="GO:0017040">
    <property type="term" value="F:N-acylsphingosine amidohydrolase activity"/>
    <property type="evidence" value="ECO:0007669"/>
    <property type="project" value="UniProtKB-EC"/>
</dbReference>
<dbReference type="InterPro" id="IPR006311">
    <property type="entry name" value="TAT_signal"/>
</dbReference>
<proteinExistence type="predicted"/>
<protein>
    <submittedName>
        <fullName evidence="2">Neutral ceramidase</fullName>
        <ecNumber evidence="2">3.5.1.23</ecNumber>
    </submittedName>
</protein>
<feature type="signal peptide" evidence="1">
    <location>
        <begin position="1"/>
        <end position="27"/>
    </location>
</feature>
<organism evidence="2 3">
    <name type="scientific">Caballeronia udeis</name>
    <dbReference type="NCBI Taxonomy" id="1232866"/>
    <lineage>
        <taxon>Bacteria</taxon>
        <taxon>Pseudomonadati</taxon>
        <taxon>Pseudomonadota</taxon>
        <taxon>Betaproteobacteria</taxon>
        <taxon>Burkholderiales</taxon>
        <taxon>Burkholderiaceae</taxon>
        <taxon>Caballeronia</taxon>
    </lineage>
</organism>